<dbReference type="Pfam" id="PF13641">
    <property type="entry name" value="Glyco_tranf_2_3"/>
    <property type="match status" value="1"/>
</dbReference>
<keyword evidence="4" id="KW-0472">Membrane</keyword>
<dbReference type="PANTHER" id="PTHR43630">
    <property type="entry name" value="POLY-BETA-1,6-N-ACETYL-D-GLUCOSAMINE SYNTHASE"/>
    <property type="match status" value="1"/>
</dbReference>
<evidence type="ECO:0000256" key="1">
    <source>
        <dbReference type="ARBA" id="ARBA00006739"/>
    </source>
</evidence>
<evidence type="ECO:0000313" key="5">
    <source>
        <dbReference type="EMBL" id="QEA43072.1"/>
    </source>
</evidence>
<evidence type="ECO:0000256" key="4">
    <source>
        <dbReference type="SAM" id="Phobius"/>
    </source>
</evidence>
<dbReference type="Gene3D" id="3.90.550.10">
    <property type="entry name" value="Spore Coat Polysaccharide Biosynthesis Protein SpsA, Chain A"/>
    <property type="match status" value="1"/>
</dbReference>
<accession>A0A5B8T0L7</accession>
<dbReference type="AlphaFoldDB" id="A0A5B8T0L7"/>
<evidence type="ECO:0000256" key="3">
    <source>
        <dbReference type="ARBA" id="ARBA00022679"/>
    </source>
</evidence>
<feature type="transmembrane region" description="Helical" evidence="4">
    <location>
        <begin position="6"/>
        <end position="32"/>
    </location>
</feature>
<dbReference type="KEGG" id="lpse:FGL85_07965"/>
<feature type="transmembrane region" description="Helical" evidence="4">
    <location>
        <begin position="357"/>
        <end position="379"/>
    </location>
</feature>
<dbReference type="EMBL" id="CP042383">
    <property type="protein sequence ID" value="QEA43072.1"/>
    <property type="molecule type" value="Genomic_DNA"/>
</dbReference>
<reference evidence="5 6" key="1">
    <citation type="submission" date="2019-06" db="EMBL/GenBank/DDBJ databases">
        <title>Genome analyses of bacteria isolated from kimchi.</title>
        <authorList>
            <person name="Lee S."/>
            <person name="Ahn S."/>
            <person name="Roh S."/>
        </authorList>
    </citation>
    <scope>NUCLEOTIDE SEQUENCE [LARGE SCALE GENOMIC DNA]</scope>
    <source>
        <strain evidence="5 6">CBA3630</strain>
    </source>
</reference>
<sequence>MNQLLMIVTLMLIWLSLFISFVMLSGAIHFWFKNSHRIIETPALSRYPLITVVVPAHNEEIVIENTTRALLALNYPKDKVELLLYSDNSTDHTADRMRQAFADEQHAGRNYKIIERTGTGGKAGVLNDSLKIARGEFIAVYDADAMPEKNALYFLVQKALENPDRYMAVFGRNKTRNADQNYLTRFINQEIMVSQRIQHIAMWHMFKIGRIPGTNFIIQRDFVDSIGGWSDGALTEDTDISFKIMQSGKLIALAYNSEAFQQEPEHLKDYYFQRLRWAKGNYQVVLDNFKNLFNKSNWRVKFETFYFTSTFFIFNSAVILSDIIFLVNFGFMIWSWFDPNTQMPFTFTQGNTQISQVLVFNWLLMILLYMLQISIALASQFGQTTAKSVRIALASYFTYSQLFIIVSVHAVLQVLMDKIFKRNGTRWVKTKRFED</sequence>
<dbReference type="RefSeq" id="WP_147652050.1">
    <property type="nucleotide sequence ID" value="NZ_CP042383.1"/>
</dbReference>
<keyword evidence="4" id="KW-1133">Transmembrane helix</keyword>
<proteinExistence type="inferred from homology"/>
<dbReference type="InterPro" id="IPR029044">
    <property type="entry name" value="Nucleotide-diphossugar_trans"/>
</dbReference>
<keyword evidence="2" id="KW-0328">Glycosyltransferase</keyword>
<keyword evidence="3 5" id="KW-0808">Transferase</keyword>
<comment type="similarity">
    <text evidence="1">Belongs to the glycosyltransferase 2 family.</text>
</comment>
<name>A0A5B8T0L7_LEUPS</name>
<keyword evidence="4" id="KW-0812">Transmembrane</keyword>
<evidence type="ECO:0000256" key="2">
    <source>
        <dbReference type="ARBA" id="ARBA00022676"/>
    </source>
</evidence>
<feature type="transmembrane region" description="Helical" evidence="4">
    <location>
        <begin position="391"/>
        <end position="412"/>
    </location>
</feature>
<dbReference type="Proteomes" id="UP000321296">
    <property type="component" value="Chromosome"/>
</dbReference>
<feature type="transmembrane region" description="Helical" evidence="4">
    <location>
        <begin position="305"/>
        <end position="337"/>
    </location>
</feature>
<organism evidence="5 6">
    <name type="scientific">Leuconostoc pseudomesenteroides</name>
    <dbReference type="NCBI Taxonomy" id="33968"/>
    <lineage>
        <taxon>Bacteria</taxon>
        <taxon>Bacillati</taxon>
        <taxon>Bacillota</taxon>
        <taxon>Bacilli</taxon>
        <taxon>Lactobacillales</taxon>
        <taxon>Lactobacillaceae</taxon>
        <taxon>Leuconostoc</taxon>
    </lineage>
</organism>
<dbReference type="SUPFAM" id="SSF53448">
    <property type="entry name" value="Nucleotide-diphospho-sugar transferases"/>
    <property type="match status" value="1"/>
</dbReference>
<dbReference type="CDD" id="cd06423">
    <property type="entry name" value="CESA_like"/>
    <property type="match status" value="1"/>
</dbReference>
<gene>
    <name evidence="5" type="ORF">FGL85_07965</name>
</gene>
<evidence type="ECO:0000313" key="6">
    <source>
        <dbReference type="Proteomes" id="UP000321296"/>
    </source>
</evidence>
<protein>
    <submittedName>
        <fullName evidence="5">Glycosyltransferase family 2 protein</fullName>
    </submittedName>
</protein>
<dbReference type="PANTHER" id="PTHR43630:SF1">
    <property type="entry name" value="POLY-BETA-1,6-N-ACETYL-D-GLUCOSAMINE SYNTHASE"/>
    <property type="match status" value="1"/>
</dbReference>
<dbReference type="GO" id="GO:0016757">
    <property type="term" value="F:glycosyltransferase activity"/>
    <property type="evidence" value="ECO:0007669"/>
    <property type="project" value="UniProtKB-KW"/>
</dbReference>